<evidence type="ECO:0000313" key="7">
    <source>
        <dbReference type="Proteomes" id="UP000475249"/>
    </source>
</evidence>
<keyword evidence="7" id="KW-1185">Reference proteome</keyword>
<keyword evidence="3" id="KW-0378">Hydrolase</keyword>
<dbReference type="AlphaFoldDB" id="A0A6L9E7E1"/>
<evidence type="ECO:0000259" key="4">
    <source>
        <dbReference type="PROSITE" id="PS50853"/>
    </source>
</evidence>
<dbReference type="Gene3D" id="2.60.40.10">
    <property type="entry name" value="Immunoglobulins"/>
    <property type="match status" value="2"/>
</dbReference>
<reference evidence="6 7" key="1">
    <citation type="submission" date="2020-01" db="EMBL/GenBank/DDBJ databases">
        <title>Bacteria diversity of Porities sp.</title>
        <authorList>
            <person name="Wang G."/>
        </authorList>
    </citation>
    <scope>NUCLEOTIDE SEQUENCE [LARGE SCALE GENOMIC DNA]</scope>
    <source>
        <strain evidence="6 7">R33</strain>
    </source>
</reference>
<dbReference type="PROSITE" id="PS51829">
    <property type="entry name" value="P_HOMO_B"/>
    <property type="match status" value="1"/>
</dbReference>
<feature type="domain" description="Fibronectin type-III" evidence="4">
    <location>
        <begin position="747"/>
        <end position="841"/>
    </location>
</feature>
<evidence type="ECO:0000256" key="2">
    <source>
        <dbReference type="ARBA" id="ARBA00022729"/>
    </source>
</evidence>
<evidence type="ECO:0000256" key="3">
    <source>
        <dbReference type="ARBA" id="ARBA00022801"/>
    </source>
</evidence>
<dbReference type="SUPFAM" id="SSF55486">
    <property type="entry name" value="Metalloproteases ('zincins'), catalytic domain"/>
    <property type="match status" value="1"/>
</dbReference>
<dbReference type="Pfam" id="PF13583">
    <property type="entry name" value="Reprolysin_4"/>
    <property type="match status" value="1"/>
</dbReference>
<dbReference type="Gene3D" id="2.60.120.260">
    <property type="entry name" value="Galactose-binding domain-like"/>
    <property type="match status" value="1"/>
</dbReference>
<dbReference type="Pfam" id="PF01483">
    <property type="entry name" value="P_proprotein"/>
    <property type="match status" value="1"/>
</dbReference>
<dbReference type="GO" id="GO:0008237">
    <property type="term" value="F:metallopeptidase activity"/>
    <property type="evidence" value="ECO:0007669"/>
    <property type="project" value="InterPro"/>
</dbReference>
<dbReference type="InterPro" id="IPR002884">
    <property type="entry name" value="P_dom"/>
</dbReference>
<feature type="domain" description="P/Homo B" evidence="5">
    <location>
        <begin position="838"/>
        <end position="988"/>
    </location>
</feature>
<comment type="caution">
    <text evidence="6">The sequence shown here is derived from an EMBL/GenBank/DDBJ whole genome shotgun (WGS) entry which is preliminary data.</text>
</comment>
<proteinExistence type="predicted"/>
<dbReference type="InterPro" id="IPR026444">
    <property type="entry name" value="Secre_tail"/>
</dbReference>
<dbReference type="InterPro" id="IPR008979">
    <property type="entry name" value="Galactose-bd-like_sf"/>
</dbReference>
<dbReference type="GO" id="GO:0004252">
    <property type="term" value="F:serine-type endopeptidase activity"/>
    <property type="evidence" value="ECO:0007669"/>
    <property type="project" value="InterPro"/>
</dbReference>
<dbReference type="InterPro" id="IPR024079">
    <property type="entry name" value="MetalloPept_cat_dom_sf"/>
</dbReference>
<dbReference type="InterPro" id="IPR003961">
    <property type="entry name" value="FN3_dom"/>
</dbReference>
<dbReference type="Pfam" id="PF18962">
    <property type="entry name" value="Por_Secre_tail"/>
    <property type="match status" value="1"/>
</dbReference>
<evidence type="ECO:0000259" key="5">
    <source>
        <dbReference type="PROSITE" id="PS51829"/>
    </source>
</evidence>
<dbReference type="InterPro" id="IPR013783">
    <property type="entry name" value="Ig-like_fold"/>
</dbReference>
<sequence length="1260" mass="135012">MFAKLHLVLPITILFLLLSFSGAAQTSYWKQEIRGNEITSPALQRLDIKKTRFFSLEQEAISQKLALSGTSASDQNILHFPDQKGKLVAYRVVETPVLAPELARKYPSIKSYTGYALQGHSRIRFSISHKGFQGMIVYTGTEKTLFIDKSSDNGDVYVVYPKDSHTGYANKLVCNTPSAAIMGLGPTVAKLVDDQILRRFRIAVSATGEYTQFHGGTVADALAAINGTLTRVNEVFERDLGVTLELVATTDQVIYTDPETDPYSGNLNAQVQTTLTSEIGEANYDVGHLFHRANNNGNAGFIGSVCRDNQKGSAFAATTAPQGDIFDLDFVAHELGHQFGANHTWSFESEGTQVQAEPGSGTTIMGYAGIAGANNVAPNGDDYFHYFSIQQITDYLETVSCAQETALTNSPPVITPTGNFIIPKSTAFVLTANATDPDAGDVLTYAWEQIDDGVVTNETFGPNRPNGANFRSLRPSSNPARYFPRLSEVAQGNLTQTDPELNSAWETVSDVQREMNFALTVRDNAEPGGQVSSDFVNISVQNGSGPFRVTSQSGAEVYTAGSIQQLNWDVANTDQLPVNAQFVDIFLSTDGGLSFPIQLAQNVVNDGEHEVLIPGDATTSARIMVKASDNVFFAVNTTNFTIQQTDVVLSFSELDYEVCQPDNLVIPFTLQTFGAFSEEVTFSLIGAPAGLSSAFSPAMASANNTDVDLTLSGTAGVTPGTYPVTVRGEWTGGSAEVDLNLSIYDAAFSDVVLSTPANSSTTVSLNPLFEWEANASATSYDIEIATDVAFGTIVAAANVAVPRYKALGLNQETQYFWRVRPKNSCGDGNFSSPFDFQTVAVNCKTITASGLPINIPAVGTPTITSTVSFINNLPINDLRVTLDLEHSFLADLTISLTSPQGTTVTLVANSCGDLSDINAVFTDSGPSFNCQGNPGISGTVKPLGALSSFAGESLLGDWTLTIADSAPADGGVLNNFSLEICVEGELRPDDDGDGVFDDGDDLCLGTPPGAEVGVDGCEIFRFPPDNFTVAIQGETCIANDNGSIEITAMQSMDYTLTVNGNGVDVTENFTTNYQLENLEAGTYSICITGTDGTNTFEPFCFEAVVSEPESLDVSSQLILDSQQITLTLSGSENYVVELNGVETQTNSAEITLSLKQGLNTLKVSTDLSCQGTYEEVIFNSDRPILYPNPVSSRVSAFLGATTGTVNVEVFDANGRFIKARSYNLVGESEISIDMSELAAGLYFVNLRMEGGRETYKLVKR</sequence>
<dbReference type="SUPFAM" id="SSF49265">
    <property type="entry name" value="Fibronectin type III"/>
    <property type="match status" value="1"/>
</dbReference>
<organism evidence="6 7">
    <name type="scientific">Poritiphilus flavus</name>
    <dbReference type="NCBI Taxonomy" id="2697053"/>
    <lineage>
        <taxon>Bacteria</taxon>
        <taxon>Pseudomonadati</taxon>
        <taxon>Bacteroidota</taxon>
        <taxon>Flavobacteriia</taxon>
        <taxon>Flavobacteriales</taxon>
        <taxon>Flavobacteriaceae</taxon>
        <taxon>Poritiphilus</taxon>
    </lineage>
</organism>
<dbReference type="NCBIfam" id="TIGR04183">
    <property type="entry name" value="Por_Secre_tail"/>
    <property type="match status" value="1"/>
</dbReference>
<dbReference type="RefSeq" id="WP_161433443.1">
    <property type="nucleotide sequence ID" value="NZ_WXYO01000001.1"/>
</dbReference>
<dbReference type="InterPro" id="IPR036116">
    <property type="entry name" value="FN3_sf"/>
</dbReference>
<evidence type="ECO:0000256" key="1">
    <source>
        <dbReference type="ARBA" id="ARBA00022670"/>
    </source>
</evidence>
<protein>
    <submittedName>
        <fullName evidence="6">T9SS type A sorting domain-containing protein</fullName>
    </submittedName>
</protein>
<keyword evidence="2" id="KW-0732">Signal</keyword>
<gene>
    <name evidence="6" type="ORF">GTQ38_01445</name>
</gene>
<name>A0A6L9E7E1_9FLAO</name>
<evidence type="ECO:0000313" key="6">
    <source>
        <dbReference type="EMBL" id="NAS10646.1"/>
    </source>
</evidence>
<dbReference type="Gene3D" id="3.40.390.10">
    <property type="entry name" value="Collagenase (Catalytic Domain)"/>
    <property type="match status" value="1"/>
</dbReference>
<dbReference type="SUPFAM" id="SSF49785">
    <property type="entry name" value="Galactose-binding domain-like"/>
    <property type="match status" value="1"/>
</dbReference>
<accession>A0A6L9E7E1</accession>
<dbReference type="PROSITE" id="PS50853">
    <property type="entry name" value="FN3"/>
    <property type="match status" value="1"/>
</dbReference>
<dbReference type="EMBL" id="WXYO01000001">
    <property type="protein sequence ID" value="NAS10646.1"/>
    <property type="molecule type" value="Genomic_DNA"/>
</dbReference>
<dbReference type="GO" id="GO:0006508">
    <property type="term" value="P:proteolysis"/>
    <property type="evidence" value="ECO:0007669"/>
    <property type="project" value="UniProtKB-KW"/>
</dbReference>
<keyword evidence="1" id="KW-0645">Protease</keyword>
<dbReference type="Proteomes" id="UP000475249">
    <property type="component" value="Unassembled WGS sequence"/>
</dbReference>